<keyword evidence="2" id="KW-0732">Signal</keyword>
<dbReference type="AlphaFoldDB" id="A0A495W1K6"/>
<evidence type="ECO:0000256" key="1">
    <source>
        <dbReference type="SAM" id="MobiDB-lite"/>
    </source>
</evidence>
<reference evidence="3 4" key="1">
    <citation type="submission" date="2018-10" db="EMBL/GenBank/DDBJ databases">
        <title>Sequencing the genomes of 1000 actinobacteria strains.</title>
        <authorList>
            <person name="Klenk H.-P."/>
        </authorList>
    </citation>
    <scope>NUCLEOTIDE SEQUENCE [LARGE SCALE GENOMIC DNA]</scope>
    <source>
        <strain evidence="3 4">DSM 43800</strain>
    </source>
</reference>
<dbReference type="EMBL" id="RBXO01000001">
    <property type="protein sequence ID" value="RKT55571.1"/>
    <property type="molecule type" value="Genomic_DNA"/>
</dbReference>
<accession>A0A495W1K6</accession>
<feature type="region of interest" description="Disordered" evidence="1">
    <location>
        <begin position="234"/>
        <end position="265"/>
    </location>
</feature>
<feature type="signal peptide" evidence="2">
    <location>
        <begin position="1"/>
        <end position="26"/>
    </location>
</feature>
<protein>
    <recommendedName>
        <fullName evidence="5">Ig-like domain-containing protein</fullName>
    </recommendedName>
</protein>
<dbReference type="Proteomes" id="UP000282084">
    <property type="component" value="Unassembled WGS sequence"/>
</dbReference>
<dbReference type="OrthoDB" id="3686660at2"/>
<organism evidence="3 4">
    <name type="scientific">Saccharothrix australiensis</name>
    <dbReference type="NCBI Taxonomy" id="2072"/>
    <lineage>
        <taxon>Bacteria</taxon>
        <taxon>Bacillati</taxon>
        <taxon>Actinomycetota</taxon>
        <taxon>Actinomycetes</taxon>
        <taxon>Pseudonocardiales</taxon>
        <taxon>Pseudonocardiaceae</taxon>
        <taxon>Saccharothrix</taxon>
    </lineage>
</organism>
<evidence type="ECO:0000256" key="2">
    <source>
        <dbReference type="SAM" id="SignalP"/>
    </source>
</evidence>
<evidence type="ECO:0000313" key="4">
    <source>
        <dbReference type="Proteomes" id="UP000282084"/>
    </source>
</evidence>
<name>A0A495W1K6_9PSEU</name>
<feature type="compositionally biased region" description="Low complexity" evidence="1">
    <location>
        <begin position="242"/>
        <end position="255"/>
    </location>
</feature>
<evidence type="ECO:0008006" key="5">
    <source>
        <dbReference type="Google" id="ProtNLM"/>
    </source>
</evidence>
<keyword evidence="4" id="KW-1185">Reference proteome</keyword>
<feature type="chain" id="PRO_5019727252" description="Ig-like domain-containing protein" evidence="2">
    <location>
        <begin position="27"/>
        <end position="422"/>
    </location>
</feature>
<sequence length="422" mass="42821">MHRLPPLLCTALAVLLGASTASTASAVPAERSAAELKAGVVRARAAALPPGGFGNGIFQVHLQQRQGFGIGGFTVLTGPDHPAGPGLNVLFGDGVPGTSFMTVRNLVRREDNVQSPYLTQPGEVSLDDRSPQVVRVGPTSSRVTWSVYTTEAAATVTQDIVVHGTTVADSSVEVTTGVDGETADTFQVQYLWDVANGRDDGPVVQQVPEGGGYRPFATPVTTEATFTGANSFAAADNDRDPAAPTTATGFTGAGPSRVTPTPTPPESVKYVCWPRAVGAPFGSYRTDPTVDVSTSASDCTRTGSGADSALLYLFPRMASGARVTASLFATPTTPYPTALSVAPVRVGGSPSLAATLTDTTAGRPVPGRTVTFAAGSRALCTAVTGADGVAACGGAAEGLAALLGYSATYAGGAIWAATSGRR</sequence>
<gene>
    <name evidence="3" type="ORF">C8E97_4248</name>
</gene>
<dbReference type="RefSeq" id="WP_121007251.1">
    <property type="nucleotide sequence ID" value="NZ_RBXO01000001.1"/>
</dbReference>
<evidence type="ECO:0000313" key="3">
    <source>
        <dbReference type="EMBL" id="RKT55571.1"/>
    </source>
</evidence>
<comment type="caution">
    <text evidence="3">The sequence shown here is derived from an EMBL/GenBank/DDBJ whole genome shotgun (WGS) entry which is preliminary data.</text>
</comment>
<proteinExistence type="predicted"/>